<protein>
    <submittedName>
        <fullName evidence="1">Transcriptional antiterminator, Rof</fullName>
    </submittedName>
</protein>
<accession>A0A1G6W8D6</accession>
<gene>
    <name evidence="1" type="ORF">SAMN05216576_12326</name>
</gene>
<evidence type="ECO:0000313" key="1">
    <source>
        <dbReference type="EMBL" id="SDD62081.1"/>
    </source>
</evidence>
<sequence>MNAYHPLNCDLHDYLEIACMHGYRLLIERLEGPSFEARALTTRTAASKEEFLVVQGEADQQELRLDWLLAITPLNTGASFGRIVLADSYCAV</sequence>
<dbReference type="SUPFAM" id="SSF101744">
    <property type="entry name" value="Rof/RNase P subunit-like"/>
    <property type="match status" value="1"/>
</dbReference>
<dbReference type="EMBL" id="FMZQ01000023">
    <property type="protein sequence ID" value="SDD62081.1"/>
    <property type="molecule type" value="Genomic_DNA"/>
</dbReference>
<reference evidence="2" key="1">
    <citation type="submission" date="2016-10" db="EMBL/GenBank/DDBJ databases">
        <authorList>
            <person name="Varghese N."/>
            <person name="Submissions S."/>
        </authorList>
    </citation>
    <scope>NUCLEOTIDE SEQUENCE [LARGE SCALE GENOMIC DNA]</scope>
    <source>
        <strain evidence="2">DSM 26382</strain>
    </source>
</reference>
<proteinExistence type="predicted"/>
<dbReference type="Proteomes" id="UP000199467">
    <property type="component" value="Unassembled WGS sequence"/>
</dbReference>
<dbReference type="InterPro" id="IPR023534">
    <property type="entry name" value="Rof/RNase_P-like"/>
</dbReference>
<dbReference type="InterPro" id="IPR038626">
    <property type="entry name" value="Rof-like_sf"/>
</dbReference>
<dbReference type="AlphaFoldDB" id="A0A1G6W8D6"/>
<dbReference type="GeneID" id="83643112"/>
<organism evidence="1 2">
    <name type="scientific">Ectopseudomonas chengduensis</name>
    <dbReference type="NCBI Taxonomy" id="489632"/>
    <lineage>
        <taxon>Bacteria</taxon>
        <taxon>Pseudomonadati</taxon>
        <taxon>Pseudomonadota</taxon>
        <taxon>Gammaproteobacteria</taxon>
        <taxon>Pseudomonadales</taxon>
        <taxon>Pseudomonadaceae</taxon>
        <taxon>Ectopseudomonas</taxon>
    </lineage>
</organism>
<dbReference type="RefSeq" id="WP_017675262.1">
    <property type="nucleotide sequence ID" value="NZ_FMZQ01000023.1"/>
</dbReference>
<dbReference type="Pfam" id="PF07073">
    <property type="entry name" value="ROF"/>
    <property type="match status" value="1"/>
</dbReference>
<name>A0A1G6W8D6_9GAMM</name>
<keyword evidence="2" id="KW-1185">Reference proteome</keyword>
<evidence type="ECO:0000313" key="2">
    <source>
        <dbReference type="Proteomes" id="UP000199467"/>
    </source>
</evidence>
<dbReference type="InterPro" id="IPR009778">
    <property type="entry name" value="ROF"/>
</dbReference>
<dbReference type="Gene3D" id="2.30.30.400">
    <property type="entry name" value="Rof-like"/>
    <property type="match status" value="1"/>
</dbReference>